<name>A0A0G0VMK8_9BACT</name>
<dbReference type="EMBL" id="LBZO01000030">
    <property type="protein sequence ID" value="KKR73120.1"/>
    <property type="molecule type" value="Genomic_DNA"/>
</dbReference>
<evidence type="ECO:0000256" key="1">
    <source>
        <dbReference type="SAM" id="Phobius"/>
    </source>
</evidence>
<proteinExistence type="predicted"/>
<dbReference type="AlphaFoldDB" id="A0A0G0VMK8"/>
<dbReference type="InterPro" id="IPR032816">
    <property type="entry name" value="VTT_dom"/>
</dbReference>
<accession>A0A0G0VMK8</accession>
<organism evidence="3 4">
    <name type="scientific">Candidatus Woesebacteria bacterium GW2011_GWA2_40_7</name>
    <dbReference type="NCBI Taxonomy" id="1618562"/>
    <lineage>
        <taxon>Bacteria</taxon>
        <taxon>Candidatus Woeseibacteriota</taxon>
    </lineage>
</organism>
<dbReference type="Pfam" id="PF09335">
    <property type="entry name" value="VTT_dom"/>
    <property type="match status" value="1"/>
</dbReference>
<comment type="caution">
    <text evidence="3">The sequence shown here is derived from an EMBL/GenBank/DDBJ whole genome shotgun (WGS) entry which is preliminary data.</text>
</comment>
<evidence type="ECO:0000313" key="4">
    <source>
        <dbReference type="Proteomes" id="UP000034013"/>
    </source>
</evidence>
<evidence type="ECO:0000259" key="2">
    <source>
        <dbReference type="Pfam" id="PF09335"/>
    </source>
</evidence>
<sequence length="65" mass="6908">MKKRGFLTLFLLAAIPNPIFDMAGFVAGATEVSVKKYLIAVWLGKLIKFSAIAYAGASSLAFLGV</sequence>
<protein>
    <submittedName>
        <fullName evidence="3">Putative membrane protein</fullName>
    </submittedName>
</protein>
<keyword evidence="1" id="KW-0472">Membrane</keyword>
<keyword evidence="1" id="KW-0812">Transmembrane</keyword>
<reference evidence="3 4" key="1">
    <citation type="journal article" date="2015" name="Nature">
        <title>rRNA introns, odd ribosomes, and small enigmatic genomes across a large radiation of phyla.</title>
        <authorList>
            <person name="Brown C.T."/>
            <person name="Hug L.A."/>
            <person name="Thomas B.C."/>
            <person name="Sharon I."/>
            <person name="Castelle C.J."/>
            <person name="Singh A."/>
            <person name="Wilkins M.J."/>
            <person name="Williams K.H."/>
            <person name="Banfield J.F."/>
        </authorList>
    </citation>
    <scope>NUCLEOTIDE SEQUENCE [LARGE SCALE GENOMIC DNA]</scope>
</reference>
<gene>
    <name evidence="3" type="ORF">UU16_C0030G0008</name>
</gene>
<evidence type="ECO:0000313" key="3">
    <source>
        <dbReference type="EMBL" id="KKR73120.1"/>
    </source>
</evidence>
<dbReference type="Proteomes" id="UP000034013">
    <property type="component" value="Unassembled WGS sequence"/>
</dbReference>
<feature type="domain" description="VTT" evidence="2">
    <location>
        <begin position="1"/>
        <end position="57"/>
    </location>
</feature>
<keyword evidence="1" id="KW-1133">Transmembrane helix</keyword>
<feature type="transmembrane region" description="Helical" evidence="1">
    <location>
        <begin position="38"/>
        <end position="63"/>
    </location>
</feature>